<dbReference type="EMBL" id="ON529855">
    <property type="protein sequence ID" value="USN14882.1"/>
    <property type="molecule type" value="Genomic_DNA"/>
</dbReference>
<gene>
    <name evidence="1" type="ORF">DOMOVOI_04080</name>
</gene>
<evidence type="ECO:0000313" key="1">
    <source>
        <dbReference type="EMBL" id="USN14882.1"/>
    </source>
</evidence>
<name>A0A9E7MRQ9_9CAUD</name>
<accession>A0A9E7MRQ9</accession>
<proteinExistence type="predicted"/>
<organism evidence="1 2">
    <name type="scientific">Brevundimonas phage vB_BpoS-Domovoi</name>
    <dbReference type="NCBI Taxonomy" id="2948598"/>
    <lineage>
        <taxon>Viruses</taxon>
        <taxon>Duplodnaviria</taxon>
        <taxon>Heunggongvirae</taxon>
        <taxon>Uroviricota</taxon>
        <taxon>Caudoviricetes</taxon>
        <taxon>Jeanschmidtviridae</taxon>
        <taxon>Marchewkavirus</taxon>
        <taxon>Marchewkavirus domovoi</taxon>
    </lineage>
</organism>
<protein>
    <submittedName>
        <fullName evidence="1">Uncharacterized protein</fullName>
    </submittedName>
</protein>
<dbReference type="Proteomes" id="UP001057221">
    <property type="component" value="Segment"/>
</dbReference>
<reference evidence="1 2" key="1">
    <citation type="submission" date="2022-05" db="EMBL/GenBank/DDBJ databases">
        <authorList>
            <person name="Friedrich I."/>
            <person name="Poehlein A."/>
            <person name="Schneider D."/>
            <person name="Hertel R."/>
            <person name="Daniel R."/>
        </authorList>
    </citation>
    <scope>NUCLEOTIDE SEQUENCE [LARGE SCALE GENOMIC DNA]</scope>
</reference>
<keyword evidence="2" id="KW-1185">Reference proteome</keyword>
<evidence type="ECO:0000313" key="2">
    <source>
        <dbReference type="Proteomes" id="UP001057221"/>
    </source>
</evidence>
<sequence>MTSRTAWQKEVDDLFWGGEPFAARQRRVETERRERWSQEVRINPSAEVLVGLCRKARSQGLRGMLHQGDLYWWQAYYATHHDVLHWMAIPGNKLATGVELHVFDDGAVGLTTFDRTTFEACLIHPSLIGRIDAEGVLISR</sequence>